<sequence length="659" mass="73343">MMTLQEPPTLGESLAKLPATDREDMLDRLDGLPVPEVGYKQGSAAEAVKTPQPVLIDSAYTSTEDLLDDREIGLYEDEHVPWGGDDEDFPLEGEDIEPSPPSFDHRRVTATLDSILEEEEDEGVEGQQEGQEEELGGILDGVAFPLLNGYSDGHRVHFDDSDDTIGEVGSTNDSSSSGGPAQADETDPTSSMANLQLMNNTGGIHRRRPQLIKPQMRRSFRTRHFSLSNHTFVVPTESEAITKIPGIPNTGALIEFWGYPCEKHEVQTKDGYVLTLFRIPNPQGGMTAYTAPVPYRRPPVILWHGLCINSAAFCCSPGGVNKNLALYLADEGFDVWLANSRGSFMSRKHAHWPSAEEIMFHSRYWAYVGMDEMAKFDVPAIVDHVLRVTQWSKVGYIGYSQGTTKMFMSLSLSEEMNEKIAVFVGLAPAMKPKPVANAALSGLTKSFSPSALFLALGCWSALPHAEWVRVRVFADMYGRIIHNSIRWLLGWQNDKYPREWWPALYRHLYGGGSVRNIVHWFQIITEQTFTPYDHERAPHSLPPIGAPPNTSTGSSSTDHSAHVSSHIQTYAPKRIGPCPYPTHHITTPMHLFCGENDNISDNPHYNTAFGPNARVTIVPDYEHMDFLWAPNAKDAVWSSVVDALGEAMHDVEDEMLVER</sequence>
<keyword evidence="6" id="KW-0325">Glycoprotein</keyword>
<dbReference type="FunFam" id="3.40.50.1820:FF:000057">
    <property type="entry name" value="Lipase"/>
    <property type="match status" value="1"/>
</dbReference>
<dbReference type="Pfam" id="PF04083">
    <property type="entry name" value="Abhydro_lipase"/>
    <property type="match status" value="1"/>
</dbReference>
<keyword evidence="3" id="KW-0378">Hydrolase</keyword>
<keyword evidence="2" id="KW-0732">Signal</keyword>
<keyword evidence="4" id="KW-0442">Lipid degradation</keyword>
<dbReference type="PANTHER" id="PTHR11005">
    <property type="entry name" value="LYSOSOMAL ACID LIPASE-RELATED"/>
    <property type="match status" value="1"/>
</dbReference>
<dbReference type="InterPro" id="IPR006693">
    <property type="entry name" value="AB_hydrolase_lipase"/>
</dbReference>
<evidence type="ECO:0000256" key="3">
    <source>
        <dbReference type="ARBA" id="ARBA00022801"/>
    </source>
</evidence>
<dbReference type="GO" id="GO:0016042">
    <property type="term" value="P:lipid catabolic process"/>
    <property type="evidence" value="ECO:0007669"/>
    <property type="project" value="UniProtKB-KW"/>
</dbReference>
<dbReference type="GO" id="GO:0016787">
    <property type="term" value="F:hydrolase activity"/>
    <property type="evidence" value="ECO:0007669"/>
    <property type="project" value="UniProtKB-KW"/>
</dbReference>
<evidence type="ECO:0000256" key="7">
    <source>
        <dbReference type="SAM" id="MobiDB-lite"/>
    </source>
</evidence>
<evidence type="ECO:0000256" key="5">
    <source>
        <dbReference type="ARBA" id="ARBA00023098"/>
    </source>
</evidence>
<feature type="domain" description="Partial AB-hydrolase lipase" evidence="8">
    <location>
        <begin position="253"/>
        <end position="316"/>
    </location>
</feature>
<organism evidence="9 10">
    <name type="scientific">Powellomyces hirtus</name>
    <dbReference type="NCBI Taxonomy" id="109895"/>
    <lineage>
        <taxon>Eukaryota</taxon>
        <taxon>Fungi</taxon>
        <taxon>Fungi incertae sedis</taxon>
        <taxon>Chytridiomycota</taxon>
        <taxon>Chytridiomycota incertae sedis</taxon>
        <taxon>Chytridiomycetes</taxon>
        <taxon>Spizellomycetales</taxon>
        <taxon>Powellomycetaceae</taxon>
        <taxon>Powellomyces</taxon>
    </lineage>
</organism>
<comment type="caution">
    <text evidence="9">The sequence shown here is derived from an EMBL/GenBank/DDBJ whole genome shotgun (WGS) entry which is preliminary data.</text>
</comment>
<protein>
    <recommendedName>
        <fullName evidence="8">Partial AB-hydrolase lipase domain-containing protein</fullName>
    </recommendedName>
</protein>
<comment type="similarity">
    <text evidence="1">Belongs to the AB hydrolase superfamily. Lipase family.</text>
</comment>
<evidence type="ECO:0000256" key="2">
    <source>
        <dbReference type="ARBA" id="ARBA00022729"/>
    </source>
</evidence>
<dbReference type="InterPro" id="IPR029058">
    <property type="entry name" value="AB_hydrolase_fold"/>
</dbReference>
<reference evidence="9 10" key="1">
    <citation type="journal article" date="2019" name="Sci. Rep.">
        <title>Comparative genomics of chytrid fungi reveal insights into the obligate biotrophic and pathogenic lifestyle of Synchytrium endobioticum.</title>
        <authorList>
            <person name="van de Vossenberg B.T.L.H."/>
            <person name="Warris S."/>
            <person name="Nguyen H.D.T."/>
            <person name="van Gent-Pelzer M.P.E."/>
            <person name="Joly D.L."/>
            <person name="van de Geest H.C."/>
            <person name="Bonants P.J.M."/>
            <person name="Smith D.S."/>
            <person name="Levesque C.A."/>
            <person name="van der Lee T.A.J."/>
        </authorList>
    </citation>
    <scope>NUCLEOTIDE SEQUENCE [LARGE SCALE GENOMIC DNA]</scope>
    <source>
        <strain evidence="9 10">CBS 809.83</strain>
    </source>
</reference>
<evidence type="ECO:0000313" key="10">
    <source>
        <dbReference type="Proteomes" id="UP000318582"/>
    </source>
</evidence>
<dbReference type="Gene3D" id="3.40.50.1820">
    <property type="entry name" value="alpha/beta hydrolase"/>
    <property type="match status" value="1"/>
</dbReference>
<evidence type="ECO:0000259" key="8">
    <source>
        <dbReference type="Pfam" id="PF04083"/>
    </source>
</evidence>
<accession>A0A507DUY5</accession>
<dbReference type="SUPFAM" id="SSF53474">
    <property type="entry name" value="alpha/beta-Hydrolases"/>
    <property type="match status" value="1"/>
</dbReference>
<dbReference type="EMBL" id="QEAQ01000113">
    <property type="protein sequence ID" value="TPX55366.1"/>
    <property type="molecule type" value="Genomic_DNA"/>
</dbReference>
<keyword evidence="5" id="KW-0443">Lipid metabolism</keyword>
<dbReference type="Proteomes" id="UP000318582">
    <property type="component" value="Unassembled WGS sequence"/>
</dbReference>
<feature type="compositionally biased region" description="Acidic residues" evidence="7">
    <location>
        <begin position="84"/>
        <end position="97"/>
    </location>
</feature>
<evidence type="ECO:0000256" key="6">
    <source>
        <dbReference type="ARBA" id="ARBA00023180"/>
    </source>
</evidence>
<gene>
    <name evidence="9" type="ORF">PhCBS80983_g05373</name>
</gene>
<feature type="region of interest" description="Disordered" evidence="7">
    <location>
        <begin position="155"/>
        <end position="189"/>
    </location>
</feature>
<feature type="region of interest" description="Disordered" evidence="7">
    <location>
        <begin position="535"/>
        <end position="560"/>
    </location>
</feature>
<proteinExistence type="inferred from homology"/>
<name>A0A507DUY5_9FUNG</name>
<keyword evidence="10" id="KW-1185">Reference proteome</keyword>
<evidence type="ECO:0000256" key="1">
    <source>
        <dbReference type="ARBA" id="ARBA00010701"/>
    </source>
</evidence>
<evidence type="ECO:0000256" key="4">
    <source>
        <dbReference type="ARBA" id="ARBA00022963"/>
    </source>
</evidence>
<dbReference type="AlphaFoldDB" id="A0A507DUY5"/>
<evidence type="ECO:0000313" key="9">
    <source>
        <dbReference type="EMBL" id="TPX55366.1"/>
    </source>
</evidence>
<feature type="compositionally biased region" description="Polar residues" evidence="7">
    <location>
        <begin position="169"/>
        <end position="179"/>
    </location>
</feature>
<feature type="region of interest" description="Disordered" evidence="7">
    <location>
        <begin position="78"/>
        <end position="107"/>
    </location>
</feature>
<dbReference type="STRING" id="109895.A0A507DUY5"/>